<feature type="transmembrane region" description="Helical" evidence="4">
    <location>
        <begin position="223"/>
        <end position="245"/>
    </location>
</feature>
<dbReference type="EMBL" id="JAAIVB010000069">
    <property type="protein sequence ID" value="NEX63333.1"/>
    <property type="molecule type" value="Genomic_DNA"/>
</dbReference>
<keyword evidence="2 4" id="KW-1133">Transmembrane helix</keyword>
<dbReference type="Proteomes" id="UP000482155">
    <property type="component" value="Unassembled WGS sequence"/>
</dbReference>
<feature type="transmembrane region" description="Helical" evidence="4">
    <location>
        <begin position="172"/>
        <end position="190"/>
    </location>
</feature>
<evidence type="ECO:0000259" key="5">
    <source>
        <dbReference type="PROSITE" id="PS50850"/>
    </source>
</evidence>
<evidence type="ECO:0000313" key="7">
    <source>
        <dbReference type="Proteomes" id="UP000482155"/>
    </source>
</evidence>
<evidence type="ECO:0000313" key="6">
    <source>
        <dbReference type="EMBL" id="NEX63333.1"/>
    </source>
</evidence>
<evidence type="ECO:0000256" key="3">
    <source>
        <dbReference type="ARBA" id="ARBA00023136"/>
    </source>
</evidence>
<feature type="transmembrane region" description="Helical" evidence="4">
    <location>
        <begin position="54"/>
        <end position="74"/>
    </location>
</feature>
<comment type="caution">
    <text evidence="6">The sequence shown here is derived from an EMBL/GenBank/DDBJ whole genome shotgun (WGS) entry which is preliminary data.</text>
</comment>
<evidence type="ECO:0000256" key="4">
    <source>
        <dbReference type="SAM" id="Phobius"/>
    </source>
</evidence>
<protein>
    <submittedName>
        <fullName evidence="6">MFS transporter</fullName>
    </submittedName>
</protein>
<sequence>MHAEHLPHATNDRKIIGLLALTQVISWGTLYYAFSVLAPDMQRELGWRAEPLFGAFSWSLLIAGLIATPAGILLDRHGGRPVMGLGSLIAGLGLFLLSQVQSMGSYFVAWGVIGIAMAMVLYEAAFATINREFDTGARKGISTLTLFGGLASTVFWPVTLHLNGEVGWRDTYLFYAALHMVLCMPAHLLLSNRGKRLPKAVAAAGKRSHTLSEAVRHPMFWKLALAFATNAFIFSALSVHLIPLVQRLGHAAGTAVFFATLIGPMQVVGRIGEMVFAGRTQPQSVGKITFALLPTALGTLVLLGQHEWVVALFCMLYGLSNGILTIVKGTVPQELFGRENYGAISGALAGPALVAKAAGPLAMAAMLEGVETVHHALLILLAAAIASFLFYLAAVRRPARQNSTEAILEEQA</sequence>
<evidence type="ECO:0000256" key="1">
    <source>
        <dbReference type="ARBA" id="ARBA00022692"/>
    </source>
</evidence>
<organism evidence="6 7">
    <name type="scientific">Noviherbaspirillum galbum</name>
    <dbReference type="NCBI Taxonomy" id="2709383"/>
    <lineage>
        <taxon>Bacteria</taxon>
        <taxon>Pseudomonadati</taxon>
        <taxon>Pseudomonadota</taxon>
        <taxon>Betaproteobacteria</taxon>
        <taxon>Burkholderiales</taxon>
        <taxon>Oxalobacteraceae</taxon>
        <taxon>Noviherbaspirillum</taxon>
    </lineage>
</organism>
<keyword evidence="3 4" id="KW-0472">Membrane</keyword>
<gene>
    <name evidence="6" type="ORF">G3574_19805</name>
</gene>
<name>A0A6B3SRG0_9BURK</name>
<evidence type="ECO:0000256" key="2">
    <source>
        <dbReference type="ARBA" id="ARBA00022989"/>
    </source>
</evidence>
<dbReference type="PROSITE" id="PS50850">
    <property type="entry name" value="MFS"/>
    <property type="match status" value="1"/>
</dbReference>
<reference evidence="6 7" key="1">
    <citation type="submission" date="2020-02" db="EMBL/GenBank/DDBJ databases">
        <authorList>
            <person name="Kim M.K."/>
        </authorList>
    </citation>
    <scope>NUCLEOTIDE SEQUENCE [LARGE SCALE GENOMIC DNA]</scope>
    <source>
        <strain evidence="6 7">17J57-3</strain>
    </source>
</reference>
<feature type="domain" description="Major facilitator superfamily (MFS) profile" evidence="5">
    <location>
        <begin position="15"/>
        <end position="399"/>
    </location>
</feature>
<feature type="transmembrane region" description="Helical" evidence="4">
    <location>
        <begin position="106"/>
        <end position="129"/>
    </location>
</feature>
<dbReference type="Pfam" id="PF07690">
    <property type="entry name" value="MFS_1"/>
    <property type="match status" value="1"/>
</dbReference>
<dbReference type="SUPFAM" id="SSF103473">
    <property type="entry name" value="MFS general substrate transporter"/>
    <property type="match status" value="1"/>
</dbReference>
<dbReference type="Gene3D" id="1.20.1250.20">
    <property type="entry name" value="MFS general substrate transporter like domains"/>
    <property type="match status" value="1"/>
</dbReference>
<dbReference type="InterPro" id="IPR036259">
    <property type="entry name" value="MFS_trans_sf"/>
</dbReference>
<proteinExistence type="predicted"/>
<dbReference type="PANTHER" id="PTHR11360">
    <property type="entry name" value="MONOCARBOXYLATE TRANSPORTER"/>
    <property type="match status" value="1"/>
</dbReference>
<dbReference type="AlphaFoldDB" id="A0A6B3SRG0"/>
<keyword evidence="1 4" id="KW-0812">Transmembrane</keyword>
<dbReference type="PANTHER" id="PTHR11360:SF308">
    <property type="entry name" value="BLL3089 PROTEIN"/>
    <property type="match status" value="1"/>
</dbReference>
<accession>A0A6B3SRG0</accession>
<feature type="transmembrane region" description="Helical" evidence="4">
    <location>
        <begin position="15"/>
        <end position="34"/>
    </location>
</feature>
<dbReference type="InterPro" id="IPR020846">
    <property type="entry name" value="MFS_dom"/>
</dbReference>
<feature type="transmembrane region" description="Helical" evidence="4">
    <location>
        <begin position="251"/>
        <end position="272"/>
    </location>
</feature>
<dbReference type="RefSeq" id="WP_163967142.1">
    <property type="nucleotide sequence ID" value="NZ_JAAIVB010000069.1"/>
</dbReference>
<dbReference type="InterPro" id="IPR011701">
    <property type="entry name" value="MFS"/>
</dbReference>
<feature type="transmembrane region" description="Helical" evidence="4">
    <location>
        <begin position="81"/>
        <end position="100"/>
    </location>
</feature>
<feature type="transmembrane region" description="Helical" evidence="4">
    <location>
        <begin position="284"/>
        <end position="303"/>
    </location>
</feature>
<feature type="transmembrane region" description="Helical" evidence="4">
    <location>
        <begin position="309"/>
        <end position="331"/>
    </location>
</feature>
<keyword evidence="7" id="KW-1185">Reference proteome</keyword>
<feature type="transmembrane region" description="Helical" evidence="4">
    <location>
        <begin position="373"/>
        <end position="394"/>
    </location>
</feature>
<feature type="transmembrane region" description="Helical" evidence="4">
    <location>
        <begin position="141"/>
        <end position="160"/>
    </location>
</feature>
<dbReference type="InterPro" id="IPR050327">
    <property type="entry name" value="Proton-linked_MCT"/>
</dbReference>
<feature type="transmembrane region" description="Helical" evidence="4">
    <location>
        <begin position="343"/>
        <end position="367"/>
    </location>
</feature>
<dbReference type="GO" id="GO:0022857">
    <property type="term" value="F:transmembrane transporter activity"/>
    <property type="evidence" value="ECO:0007669"/>
    <property type="project" value="InterPro"/>
</dbReference>